<comment type="caution">
    <text evidence="2">The sequence shown here is derived from an EMBL/GenBank/DDBJ whole genome shotgun (WGS) entry which is preliminary data.</text>
</comment>
<feature type="compositionally biased region" description="Low complexity" evidence="1">
    <location>
        <begin position="155"/>
        <end position="180"/>
    </location>
</feature>
<dbReference type="EMBL" id="BAABUJ010000062">
    <property type="protein sequence ID" value="GAA5806324.1"/>
    <property type="molecule type" value="Genomic_DNA"/>
</dbReference>
<evidence type="ECO:0000256" key="1">
    <source>
        <dbReference type="SAM" id="MobiDB-lite"/>
    </source>
</evidence>
<protein>
    <submittedName>
        <fullName evidence="2">Uncharacterized protein</fullName>
    </submittedName>
</protein>
<feature type="compositionally biased region" description="Basic and acidic residues" evidence="1">
    <location>
        <begin position="263"/>
        <end position="272"/>
    </location>
</feature>
<name>A0ABP9YH95_9FUNG</name>
<dbReference type="Proteomes" id="UP001476247">
    <property type="component" value="Unassembled WGS sequence"/>
</dbReference>
<evidence type="ECO:0000313" key="2">
    <source>
        <dbReference type="EMBL" id="GAA5806324.1"/>
    </source>
</evidence>
<gene>
    <name evidence="2" type="ORF">HPULCUR_011856</name>
</gene>
<feature type="compositionally biased region" description="Polar residues" evidence="1">
    <location>
        <begin position="136"/>
        <end position="149"/>
    </location>
</feature>
<feature type="region of interest" description="Disordered" evidence="1">
    <location>
        <begin position="51"/>
        <end position="82"/>
    </location>
</feature>
<reference evidence="2 3" key="1">
    <citation type="submission" date="2024-04" db="EMBL/GenBank/DDBJ databases">
        <title>genome sequences of Mucor flavus KT1a and Helicostylum pulchrum KT1b strains isolation_sourced from the surface of a dry-aged beef.</title>
        <authorList>
            <person name="Toyotome T."/>
            <person name="Hosono M."/>
            <person name="Torimaru M."/>
            <person name="Fukuda K."/>
            <person name="Mikami N."/>
        </authorList>
    </citation>
    <scope>NUCLEOTIDE SEQUENCE [LARGE SCALE GENOMIC DNA]</scope>
    <source>
        <strain evidence="2 3">KT1b</strain>
    </source>
</reference>
<evidence type="ECO:0000313" key="3">
    <source>
        <dbReference type="Proteomes" id="UP001476247"/>
    </source>
</evidence>
<sequence length="398" mass="45832">MTVKNAFEPKEARITFDEKYYCHDSEDIKGRKRVTGTQALVEFLNTTSPEEFHKRPTKRSSTLFFKRKNDKKSSSTQTGTGNAIHRKSYIEIISNPFMFTRSKNSNNKTNQQLLSDTTTSKSIYDQPILPIHRKSTQTQTNYRRQTPSLRVSALTSFHEGSGTTTSSSSNSNDQLHNSSNAQDDLIEGGLKQRLEKYQLNQKPSDIISSRLAKEHLLALEVVSSMVVVEEEDVHLSDHNNTSKKKKARHIQVQTMPFYPNQQKDADTKERDNNNSNLEIEPDQEQLKEKLAKVEKELRLEKVLNSRLQASLNDTRDQFEVLSGLAYKKLREVWEEKTRWENACIETKEKCWHDHQHLILGKSNSACREEGEEESDTLSFTTMDILDDIDDSNDEEDLI</sequence>
<organism evidence="2 3">
    <name type="scientific">Helicostylum pulchrum</name>
    <dbReference type="NCBI Taxonomy" id="562976"/>
    <lineage>
        <taxon>Eukaryota</taxon>
        <taxon>Fungi</taxon>
        <taxon>Fungi incertae sedis</taxon>
        <taxon>Mucoromycota</taxon>
        <taxon>Mucoromycotina</taxon>
        <taxon>Mucoromycetes</taxon>
        <taxon>Mucorales</taxon>
        <taxon>Mucorineae</taxon>
        <taxon>Mucoraceae</taxon>
        <taxon>Helicostylum</taxon>
    </lineage>
</organism>
<keyword evidence="3" id="KW-1185">Reference proteome</keyword>
<proteinExistence type="predicted"/>
<feature type="region of interest" description="Disordered" evidence="1">
    <location>
        <begin position="125"/>
        <end position="181"/>
    </location>
</feature>
<feature type="region of interest" description="Disordered" evidence="1">
    <location>
        <begin position="257"/>
        <end position="283"/>
    </location>
</feature>
<accession>A0ABP9YH95</accession>